<dbReference type="AlphaFoldDB" id="A0A8T0P4H2"/>
<dbReference type="InterPro" id="IPR035513">
    <property type="entry name" value="Invertase/methylesterase_inhib"/>
</dbReference>
<name>A0A8T0P4H2_PANVG</name>
<feature type="domain" description="Pectinesterase inhibitor" evidence="5">
    <location>
        <begin position="41"/>
        <end position="174"/>
    </location>
</feature>
<evidence type="ECO:0000259" key="5">
    <source>
        <dbReference type="Pfam" id="PF04043"/>
    </source>
</evidence>
<evidence type="ECO:0000256" key="2">
    <source>
        <dbReference type="ARBA" id="ARBA00023157"/>
    </source>
</evidence>
<dbReference type="GO" id="GO:0004857">
    <property type="term" value="F:enzyme inhibitor activity"/>
    <property type="evidence" value="ECO:0007669"/>
    <property type="project" value="InterPro"/>
</dbReference>
<accession>A0A8T0P4H2</accession>
<evidence type="ECO:0000313" key="7">
    <source>
        <dbReference type="Proteomes" id="UP000823388"/>
    </source>
</evidence>
<dbReference type="PANTHER" id="PTHR35357">
    <property type="entry name" value="OS02G0537100 PROTEIN"/>
    <property type="match status" value="1"/>
</dbReference>
<dbReference type="NCBIfam" id="TIGR01614">
    <property type="entry name" value="PME_inhib"/>
    <property type="match status" value="1"/>
</dbReference>
<dbReference type="SUPFAM" id="SSF101148">
    <property type="entry name" value="Plant invertase/pectin methylesterase inhibitor"/>
    <property type="match status" value="1"/>
</dbReference>
<gene>
    <name evidence="6" type="ORF">PVAP13_8NG037800</name>
</gene>
<dbReference type="Gene3D" id="1.20.140.40">
    <property type="entry name" value="Invertase/pectin methylesterase inhibitor family protein"/>
    <property type="match status" value="1"/>
</dbReference>
<evidence type="ECO:0000256" key="3">
    <source>
        <dbReference type="ARBA" id="ARBA00038471"/>
    </source>
</evidence>
<comment type="similarity">
    <text evidence="3">Belongs to the PMEI family.</text>
</comment>
<dbReference type="OrthoDB" id="689831at2759"/>
<dbReference type="PANTHER" id="PTHR35357:SF23">
    <property type="entry name" value="PECTINESTERASE INHIBITOR DOMAIN-CONTAINING PROTEIN"/>
    <property type="match status" value="1"/>
</dbReference>
<keyword evidence="7" id="KW-1185">Reference proteome</keyword>
<evidence type="ECO:0000256" key="1">
    <source>
        <dbReference type="ARBA" id="ARBA00022729"/>
    </source>
</evidence>
<reference evidence="6" key="1">
    <citation type="submission" date="2020-05" db="EMBL/GenBank/DDBJ databases">
        <title>WGS assembly of Panicum virgatum.</title>
        <authorList>
            <person name="Lovell J.T."/>
            <person name="Jenkins J."/>
            <person name="Shu S."/>
            <person name="Juenger T.E."/>
            <person name="Schmutz J."/>
        </authorList>
    </citation>
    <scope>NUCLEOTIDE SEQUENCE</scope>
    <source>
        <strain evidence="6">AP13</strain>
    </source>
</reference>
<evidence type="ECO:0000256" key="4">
    <source>
        <dbReference type="SAM" id="SignalP"/>
    </source>
</evidence>
<sequence>MKVNVPSSSSSLFVVFLLALLASAATHTEVQADRIDPLLPFCKTISSGSHDDRSRDAGGYSALSIIAIDLLAANATSTGAKIGGLLKKAGGGKYDATTMYLQSCQSVYTSIVGLMPGCAAAIKGGEFDRAALILERAAGAVKGCEELFRDHNLTSPSTVEDDSAFKLAKLAVALIGAAS</sequence>
<feature type="signal peptide" evidence="4">
    <location>
        <begin position="1"/>
        <end position="32"/>
    </location>
</feature>
<organism evidence="6 7">
    <name type="scientific">Panicum virgatum</name>
    <name type="common">Blackwell switchgrass</name>
    <dbReference type="NCBI Taxonomy" id="38727"/>
    <lineage>
        <taxon>Eukaryota</taxon>
        <taxon>Viridiplantae</taxon>
        <taxon>Streptophyta</taxon>
        <taxon>Embryophyta</taxon>
        <taxon>Tracheophyta</taxon>
        <taxon>Spermatophyta</taxon>
        <taxon>Magnoliopsida</taxon>
        <taxon>Liliopsida</taxon>
        <taxon>Poales</taxon>
        <taxon>Poaceae</taxon>
        <taxon>PACMAD clade</taxon>
        <taxon>Panicoideae</taxon>
        <taxon>Panicodae</taxon>
        <taxon>Paniceae</taxon>
        <taxon>Panicinae</taxon>
        <taxon>Panicum</taxon>
        <taxon>Panicum sect. Hiantes</taxon>
    </lineage>
</organism>
<keyword evidence="2" id="KW-1015">Disulfide bond</keyword>
<protein>
    <recommendedName>
        <fullName evidence="5">Pectinesterase inhibitor domain-containing protein</fullName>
    </recommendedName>
</protein>
<proteinExistence type="inferred from homology"/>
<dbReference type="InterPro" id="IPR006501">
    <property type="entry name" value="Pectinesterase_inhib_dom"/>
</dbReference>
<evidence type="ECO:0000313" key="6">
    <source>
        <dbReference type="EMBL" id="KAG2555645.1"/>
    </source>
</evidence>
<dbReference type="Pfam" id="PF04043">
    <property type="entry name" value="PMEI"/>
    <property type="match status" value="1"/>
</dbReference>
<dbReference type="EMBL" id="CM029052">
    <property type="protein sequence ID" value="KAG2555645.1"/>
    <property type="molecule type" value="Genomic_DNA"/>
</dbReference>
<feature type="chain" id="PRO_5035763589" description="Pectinesterase inhibitor domain-containing protein" evidence="4">
    <location>
        <begin position="33"/>
        <end position="179"/>
    </location>
</feature>
<comment type="caution">
    <text evidence="6">The sequence shown here is derived from an EMBL/GenBank/DDBJ whole genome shotgun (WGS) entry which is preliminary data.</text>
</comment>
<keyword evidence="1 4" id="KW-0732">Signal</keyword>
<dbReference type="Proteomes" id="UP000823388">
    <property type="component" value="Chromosome 8N"/>
</dbReference>